<dbReference type="AlphaFoldDB" id="A0A5M9ZI83"/>
<dbReference type="RefSeq" id="WP_150379654.1">
    <property type="nucleotide sequence ID" value="NZ_RZUH01000007.1"/>
</dbReference>
<dbReference type="SMART" id="SM00954">
    <property type="entry name" value="RelA_SpoT"/>
    <property type="match status" value="1"/>
</dbReference>
<feature type="domain" description="RelA/SpoT" evidence="1">
    <location>
        <begin position="70"/>
        <end position="179"/>
    </location>
</feature>
<gene>
    <name evidence="2" type="ORF">EMO91_09030</name>
</gene>
<evidence type="ECO:0000313" key="2">
    <source>
        <dbReference type="EMBL" id="KAA8827185.1"/>
    </source>
</evidence>
<dbReference type="GO" id="GO:0015969">
    <property type="term" value="P:guanosine tetraphosphate metabolic process"/>
    <property type="evidence" value="ECO:0007669"/>
    <property type="project" value="InterPro"/>
</dbReference>
<organism evidence="2 3">
    <name type="scientific">Bifidobacterium myosotis</name>
    <dbReference type="NCBI Taxonomy" id="1630166"/>
    <lineage>
        <taxon>Bacteria</taxon>
        <taxon>Bacillati</taxon>
        <taxon>Actinomycetota</taxon>
        <taxon>Actinomycetes</taxon>
        <taxon>Bifidobacteriales</taxon>
        <taxon>Bifidobacteriaceae</taxon>
        <taxon>Bifidobacterium</taxon>
    </lineage>
</organism>
<dbReference type="EMBL" id="RZUH01000007">
    <property type="protein sequence ID" value="KAA8827185.1"/>
    <property type="molecule type" value="Genomic_DNA"/>
</dbReference>
<proteinExistence type="predicted"/>
<reference evidence="2 3" key="1">
    <citation type="journal article" date="2019" name="Syst. Appl. Microbiol.">
        <title>Characterization of Bifidobacterium species in feaces of the Egyptian fruit bat: Description of B. vespertilionis sp. nov. and B. rousetti sp. nov.</title>
        <authorList>
            <person name="Modesto M."/>
            <person name="Satti M."/>
            <person name="Watanabe K."/>
            <person name="Puglisi E."/>
            <person name="Morelli L."/>
            <person name="Huang C.-H."/>
            <person name="Liou J.-S."/>
            <person name="Miyashita M."/>
            <person name="Tamura T."/>
            <person name="Saito S."/>
            <person name="Mori K."/>
            <person name="Huang L."/>
            <person name="Sciavilla P."/>
            <person name="Sandri C."/>
            <person name="Spiezio C."/>
            <person name="Vitali F."/>
            <person name="Cavalieri D."/>
            <person name="Perpetuini G."/>
            <person name="Tofalo R."/>
            <person name="Bonetti A."/>
            <person name="Arita M."/>
            <person name="Mattarelli P."/>
        </authorList>
    </citation>
    <scope>NUCLEOTIDE SEQUENCE [LARGE SCALE GENOMIC DNA]</scope>
    <source>
        <strain evidence="2 3">RST17</strain>
    </source>
</reference>
<evidence type="ECO:0000313" key="3">
    <source>
        <dbReference type="Proteomes" id="UP000410049"/>
    </source>
</evidence>
<dbReference type="InterPro" id="IPR052366">
    <property type="entry name" value="GTP_Pyrophosphokinase"/>
</dbReference>
<dbReference type="PANTHER" id="PTHR47837">
    <property type="entry name" value="GTP PYROPHOSPHOKINASE YJBM"/>
    <property type="match status" value="1"/>
</dbReference>
<dbReference type="SUPFAM" id="SSF81301">
    <property type="entry name" value="Nucleotidyltransferase"/>
    <property type="match status" value="1"/>
</dbReference>
<dbReference type="CDD" id="cd05399">
    <property type="entry name" value="NT_Rel-Spo_like"/>
    <property type="match status" value="1"/>
</dbReference>
<evidence type="ECO:0000259" key="1">
    <source>
        <dbReference type="SMART" id="SM00954"/>
    </source>
</evidence>
<dbReference type="PANTHER" id="PTHR47837:SF1">
    <property type="entry name" value="GTP PYROPHOSPHOKINASE YJBM"/>
    <property type="match status" value="1"/>
</dbReference>
<dbReference type="Pfam" id="PF04607">
    <property type="entry name" value="RelA_SpoT"/>
    <property type="match status" value="1"/>
</dbReference>
<dbReference type="Gene3D" id="3.30.460.10">
    <property type="entry name" value="Beta Polymerase, domain 2"/>
    <property type="match status" value="1"/>
</dbReference>
<dbReference type="Proteomes" id="UP000410049">
    <property type="component" value="Unassembled WGS sequence"/>
</dbReference>
<name>A0A5M9ZI83_9BIFI</name>
<comment type="caution">
    <text evidence="2">The sequence shown here is derived from an EMBL/GenBank/DDBJ whole genome shotgun (WGS) entry which is preliminary data.</text>
</comment>
<accession>A0A5M9ZI83</accession>
<dbReference type="InterPro" id="IPR043519">
    <property type="entry name" value="NT_sf"/>
</dbReference>
<dbReference type="InterPro" id="IPR007685">
    <property type="entry name" value="RelA_SpoT"/>
</dbReference>
<sequence length="254" mass="28237">MEDMTIPEKPWTNRQIRELRHVIAEGGDSIDGLSYPQVSVWYGDMLAEITERVEHMDLSGLDARDVRVSSRVKTIETLRDKLKRDPAMQIPRVRDIMGVRIAAYMTLGTQDGIVDRLAAILPVFKVSDMRSQPHSGYRAVHVILKLGNGVFCEVQVRTMLQDSWANCYELAGDIYGRGIRYGGGPDHEDGGIVGMLLGMSGSVRSVEESVNAMGFTGISRICVNGMSDTLHSAWRLLYDNRDALKSGRPILPSE</sequence>
<protein>
    <recommendedName>
        <fullName evidence="1">RelA/SpoT domain-containing protein</fullName>
    </recommendedName>
</protein>